<gene>
    <name evidence="2" type="ORF">SAMN04515666_102424</name>
</gene>
<protein>
    <submittedName>
        <fullName evidence="2">Uncharacterized protein</fullName>
    </submittedName>
</protein>
<feature type="chain" id="PRO_5011542274" evidence="1">
    <location>
        <begin position="25"/>
        <end position="90"/>
    </location>
</feature>
<keyword evidence="1" id="KW-0732">Signal</keyword>
<evidence type="ECO:0000313" key="3">
    <source>
        <dbReference type="Proteomes" id="UP000199664"/>
    </source>
</evidence>
<feature type="signal peptide" evidence="1">
    <location>
        <begin position="1"/>
        <end position="24"/>
    </location>
</feature>
<sequence>MNRLAIMTGMAASFVMLLNGPVQAQEGCKQVRTSCSAIFRSCEQNCNKVGSNPSACIARVCTPPLDGCKSNGVWRSVQSGSACWATNNRS</sequence>
<dbReference type="Proteomes" id="UP000199664">
    <property type="component" value="Unassembled WGS sequence"/>
</dbReference>
<reference evidence="3" key="1">
    <citation type="submission" date="2016-10" db="EMBL/GenBank/DDBJ databases">
        <authorList>
            <person name="Varghese N."/>
            <person name="Submissions S."/>
        </authorList>
    </citation>
    <scope>NUCLEOTIDE SEQUENCE [LARGE SCALE GENOMIC DNA]</scope>
    <source>
        <strain evidence="3">LMG 26383,CCUG 61248,R- 45681</strain>
    </source>
</reference>
<proteinExistence type="predicted"/>
<name>A0A1H7L5V4_9HYPH</name>
<keyword evidence="3" id="KW-1185">Reference proteome</keyword>
<dbReference type="AlphaFoldDB" id="A0A1H7L5V4"/>
<accession>A0A1H7L5V4</accession>
<organism evidence="2 3">
    <name type="scientific">Bosea lupini</name>
    <dbReference type="NCBI Taxonomy" id="1036779"/>
    <lineage>
        <taxon>Bacteria</taxon>
        <taxon>Pseudomonadati</taxon>
        <taxon>Pseudomonadota</taxon>
        <taxon>Alphaproteobacteria</taxon>
        <taxon>Hyphomicrobiales</taxon>
        <taxon>Boseaceae</taxon>
        <taxon>Bosea</taxon>
    </lineage>
</organism>
<evidence type="ECO:0000256" key="1">
    <source>
        <dbReference type="SAM" id="SignalP"/>
    </source>
</evidence>
<dbReference type="EMBL" id="FOAN01000002">
    <property type="protein sequence ID" value="SEK94443.1"/>
    <property type="molecule type" value="Genomic_DNA"/>
</dbReference>
<evidence type="ECO:0000313" key="2">
    <source>
        <dbReference type="EMBL" id="SEK94443.1"/>
    </source>
</evidence>